<feature type="region of interest" description="Disordered" evidence="7">
    <location>
        <begin position="1"/>
        <end position="40"/>
    </location>
</feature>
<comment type="subcellular location">
    <subcellularLocation>
        <location evidence="1">Nucleus</location>
        <location evidence="1">Nucleolus</location>
    </subcellularLocation>
</comment>
<feature type="region of interest" description="Disordered" evidence="7">
    <location>
        <begin position="65"/>
        <end position="88"/>
    </location>
</feature>
<gene>
    <name evidence="8" type="ORF">GGX14DRAFT_377886</name>
</gene>
<evidence type="ECO:0000256" key="3">
    <source>
        <dbReference type="ARBA" id="ARBA00022517"/>
    </source>
</evidence>
<comment type="function">
    <text evidence="6">Involved in nucleolar processing of pre-18S ribosomal RNA. Has a role in the nuclear export of 40S pre-ribosomal subunit to the cytoplasm.</text>
</comment>
<sequence length="186" mass="20919">QLSQLKAALSNAGVTGKPQNGKKKKRPSGAPEKDKAKRAAQLDEIHRRLNPFDVKVTKLKHDVGGRKIKGVTGKPSQSNQAGLEQRKKTLLKEWEEKGRADGIDRRFENDPSMGLEERMLERFTRGRQRASKANLEDDDELTHYGQSLSKLDDFDDVGLGIEEDEEQTVRAGQVNGDVVRKTHFNF</sequence>
<keyword evidence="9" id="KW-1185">Reference proteome</keyword>
<dbReference type="GO" id="GO:0030490">
    <property type="term" value="P:maturation of SSU-rRNA"/>
    <property type="evidence" value="ECO:0007669"/>
    <property type="project" value="TreeGrafter"/>
</dbReference>
<reference evidence="8" key="1">
    <citation type="submission" date="2023-03" db="EMBL/GenBank/DDBJ databases">
        <title>Massive genome expansion in bonnet fungi (Mycena s.s.) driven by repeated elements and novel gene families across ecological guilds.</title>
        <authorList>
            <consortium name="Lawrence Berkeley National Laboratory"/>
            <person name="Harder C.B."/>
            <person name="Miyauchi S."/>
            <person name="Viragh M."/>
            <person name="Kuo A."/>
            <person name="Thoen E."/>
            <person name="Andreopoulos B."/>
            <person name="Lu D."/>
            <person name="Skrede I."/>
            <person name="Drula E."/>
            <person name="Henrissat B."/>
            <person name="Morin E."/>
            <person name="Kohler A."/>
            <person name="Barry K."/>
            <person name="LaButti K."/>
            <person name="Morin E."/>
            <person name="Salamov A."/>
            <person name="Lipzen A."/>
            <person name="Mereny Z."/>
            <person name="Hegedus B."/>
            <person name="Baldrian P."/>
            <person name="Stursova M."/>
            <person name="Weitz H."/>
            <person name="Taylor A."/>
            <person name="Grigoriev I.V."/>
            <person name="Nagy L.G."/>
            <person name="Martin F."/>
            <person name="Kauserud H."/>
        </authorList>
    </citation>
    <scope>NUCLEOTIDE SEQUENCE</scope>
    <source>
        <strain evidence="8">9144</strain>
    </source>
</reference>
<protein>
    <submittedName>
        <fullName evidence="8">Nop14-like family-domain-containing protein</fullName>
    </submittedName>
</protein>
<dbReference type="GO" id="GO:0032040">
    <property type="term" value="C:small-subunit processome"/>
    <property type="evidence" value="ECO:0007669"/>
    <property type="project" value="InterPro"/>
</dbReference>
<dbReference type="GO" id="GO:0030692">
    <property type="term" value="C:Noc4p-Nop14p complex"/>
    <property type="evidence" value="ECO:0007669"/>
    <property type="project" value="TreeGrafter"/>
</dbReference>
<dbReference type="Pfam" id="PF04147">
    <property type="entry name" value="Nop14"/>
    <property type="match status" value="1"/>
</dbReference>
<dbReference type="Proteomes" id="UP001219525">
    <property type="component" value="Unassembled WGS sequence"/>
</dbReference>
<organism evidence="8 9">
    <name type="scientific">Mycena pura</name>
    <dbReference type="NCBI Taxonomy" id="153505"/>
    <lineage>
        <taxon>Eukaryota</taxon>
        <taxon>Fungi</taxon>
        <taxon>Dikarya</taxon>
        <taxon>Basidiomycota</taxon>
        <taxon>Agaricomycotina</taxon>
        <taxon>Agaricomycetes</taxon>
        <taxon>Agaricomycetidae</taxon>
        <taxon>Agaricales</taxon>
        <taxon>Marasmiineae</taxon>
        <taxon>Mycenaceae</taxon>
        <taxon>Mycena</taxon>
    </lineage>
</organism>
<proteinExistence type="inferred from homology"/>
<dbReference type="PANTHER" id="PTHR23183:SF0">
    <property type="entry name" value="NUCLEOLAR PROTEIN 14"/>
    <property type="match status" value="1"/>
</dbReference>
<keyword evidence="3" id="KW-0690">Ribosome biogenesis</keyword>
<accession>A0AAD6UUD4</accession>
<evidence type="ECO:0000256" key="1">
    <source>
        <dbReference type="ARBA" id="ARBA00004604"/>
    </source>
</evidence>
<dbReference type="InterPro" id="IPR007276">
    <property type="entry name" value="Nop14"/>
</dbReference>
<evidence type="ECO:0000256" key="2">
    <source>
        <dbReference type="ARBA" id="ARBA00007466"/>
    </source>
</evidence>
<name>A0AAD6UUD4_9AGAR</name>
<feature type="region of interest" description="Disordered" evidence="7">
    <location>
        <begin position="121"/>
        <end position="141"/>
    </location>
</feature>
<feature type="non-terminal residue" evidence="8">
    <location>
        <position position="186"/>
    </location>
</feature>
<evidence type="ECO:0000256" key="7">
    <source>
        <dbReference type="SAM" id="MobiDB-lite"/>
    </source>
</evidence>
<keyword evidence="4" id="KW-0698">rRNA processing</keyword>
<comment type="similarity">
    <text evidence="2">Belongs to the NOP14 family.</text>
</comment>
<dbReference type="EMBL" id="JARJCW010000097">
    <property type="protein sequence ID" value="KAJ7194568.1"/>
    <property type="molecule type" value="Genomic_DNA"/>
</dbReference>
<feature type="compositionally biased region" description="Basic and acidic residues" evidence="7">
    <location>
        <begin position="31"/>
        <end position="40"/>
    </location>
</feature>
<keyword evidence="5" id="KW-0539">Nucleus</keyword>
<evidence type="ECO:0000313" key="9">
    <source>
        <dbReference type="Proteomes" id="UP001219525"/>
    </source>
</evidence>
<evidence type="ECO:0000256" key="4">
    <source>
        <dbReference type="ARBA" id="ARBA00022552"/>
    </source>
</evidence>
<evidence type="ECO:0000256" key="5">
    <source>
        <dbReference type="ARBA" id="ARBA00023242"/>
    </source>
</evidence>
<evidence type="ECO:0000313" key="8">
    <source>
        <dbReference type="EMBL" id="KAJ7194568.1"/>
    </source>
</evidence>
<dbReference type="PANTHER" id="PTHR23183">
    <property type="entry name" value="NOP14"/>
    <property type="match status" value="1"/>
</dbReference>
<dbReference type="AlphaFoldDB" id="A0AAD6UUD4"/>
<evidence type="ECO:0000256" key="6">
    <source>
        <dbReference type="ARBA" id="ARBA00024695"/>
    </source>
</evidence>
<comment type="caution">
    <text evidence="8">The sequence shown here is derived from an EMBL/GenBank/DDBJ whole genome shotgun (WGS) entry which is preliminary data.</text>
</comment>